<evidence type="ECO:0000313" key="3">
    <source>
        <dbReference type="Proteomes" id="UP000006334"/>
    </source>
</evidence>
<dbReference type="Pfam" id="PF08818">
    <property type="entry name" value="DUF1801"/>
    <property type="match status" value="1"/>
</dbReference>
<dbReference type="AlphaFoldDB" id="K6YYC8"/>
<dbReference type="InterPro" id="IPR014922">
    <property type="entry name" value="YdhG-like"/>
</dbReference>
<dbReference type="Gene3D" id="3.90.1150.200">
    <property type="match status" value="1"/>
</dbReference>
<reference evidence="2 3" key="1">
    <citation type="journal article" date="2017" name="Antonie Van Leeuwenhoek">
        <title>Rhizobium rhizosphaerae sp. nov., a novel species isolated from rice rhizosphere.</title>
        <authorList>
            <person name="Zhao J.J."/>
            <person name="Zhang J."/>
            <person name="Zhang R.J."/>
            <person name="Zhang C.W."/>
            <person name="Yin H.Q."/>
            <person name="Zhang X.X."/>
        </authorList>
    </citation>
    <scope>NUCLEOTIDE SEQUENCE [LARGE SCALE GENOMIC DNA]</scope>
    <source>
        <strain evidence="2 3">E3</strain>
    </source>
</reference>
<evidence type="ECO:0000313" key="2">
    <source>
        <dbReference type="EMBL" id="GAC16230.1"/>
    </source>
</evidence>
<dbReference type="EMBL" id="BAEN01000068">
    <property type="protein sequence ID" value="GAC16230.1"/>
    <property type="molecule type" value="Genomic_DNA"/>
</dbReference>
<dbReference type="STRING" id="1127673.GLIP_3619"/>
<dbReference type="OrthoDB" id="328972at2"/>
<protein>
    <recommendedName>
        <fullName evidence="1">YdhG-like domain-containing protein</fullName>
    </recommendedName>
</protein>
<feature type="domain" description="YdhG-like" evidence="1">
    <location>
        <begin position="21"/>
        <end position="122"/>
    </location>
</feature>
<sequence>MVFQANPNVIEHIKQCPDIAQEALLCLRELLLNVANNTPEIKHLEETFKWGEPSYITKTGSTLRMDWKPSKPAHISVFVNCQTKLIETFKELYPQELSYVGNREIALPLNKPLPLQVLAHCFELTFKYQKIKHLPLLGC</sequence>
<name>K6YYC8_9ALTE</name>
<dbReference type="RefSeq" id="WP_008846032.1">
    <property type="nucleotide sequence ID" value="NZ_BAEN01000068.1"/>
</dbReference>
<proteinExistence type="predicted"/>
<gene>
    <name evidence="2" type="ORF">GLIP_3619</name>
</gene>
<dbReference type="SUPFAM" id="SSF159888">
    <property type="entry name" value="YdhG-like"/>
    <property type="match status" value="1"/>
</dbReference>
<keyword evidence="3" id="KW-1185">Reference proteome</keyword>
<organism evidence="2 3">
    <name type="scientific">Aliiglaciecola lipolytica E3</name>
    <dbReference type="NCBI Taxonomy" id="1127673"/>
    <lineage>
        <taxon>Bacteria</taxon>
        <taxon>Pseudomonadati</taxon>
        <taxon>Pseudomonadota</taxon>
        <taxon>Gammaproteobacteria</taxon>
        <taxon>Alteromonadales</taxon>
        <taxon>Alteromonadaceae</taxon>
        <taxon>Aliiglaciecola</taxon>
    </lineage>
</organism>
<evidence type="ECO:0000259" key="1">
    <source>
        <dbReference type="Pfam" id="PF08818"/>
    </source>
</evidence>
<comment type="caution">
    <text evidence="2">The sequence shown here is derived from an EMBL/GenBank/DDBJ whole genome shotgun (WGS) entry which is preliminary data.</text>
</comment>
<accession>K6YYC8</accession>
<dbReference type="Proteomes" id="UP000006334">
    <property type="component" value="Unassembled WGS sequence"/>
</dbReference>
<dbReference type="eggNOG" id="COG5646">
    <property type="taxonomic scope" value="Bacteria"/>
</dbReference>